<dbReference type="InterPro" id="IPR058208">
    <property type="entry name" value="PACE"/>
</dbReference>
<feature type="transmembrane region" description="Helical" evidence="1">
    <location>
        <begin position="46"/>
        <end position="68"/>
    </location>
</feature>
<evidence type="ECO:0000313" key="3">
    <source>
        <dbReference type="EMBL" id="QZA78498.1"/>
    </source>
</evidence>
<dbReference type="RefSeq" id="WP_221007029.1">
    <property type="nucleotide sequence ID" value="NZ_CP081150.1"/>
</dbReference>
<dbReference type="InterPro" id="IPR007896">
    <property type="entry name" value="BTP_bacteria"/>
</dbReference>
<feature type="transmembrane region" description="Helical" evidence="1">
    <location>
        <begin position="89"/>
        <end position="108"/>
    </location>
</feature>
<dbReference type="Pfam" id="PF05232">
    <property type="entry name" value="BTP"/>
    <property type="match status" value="2"/>
</dbReference>
<keyword evidence="1" id="KW-0472">Membrane</keyword>
<protein>
    <submittedName>
        <fullName evidence="3">Multidrug/biocide efflux PACE transporter</fullName>
    </submittedName>
</protein>
<organism evidence="3 4">
    <name type="scientific">Deefgea tanakiae</name>
    <dbReference type="NCBI Taxonomy" id="2865840"/>
    <lineage>
        <taxon>Bacteria</taxon>
        <taxon>Pseudomonadati</taxon>
        <taxon>Pseudomonadota</taxon>
        <taxon>Betaproteobacteria</taxon>
        <taxon>Neisseriales</taxon>
        <taxon>Chitinibacteraceae</taxon>
        <taxon>Deefgea</taxon>
    </lineage>
</organism>
<dbReference type="NCBIfam" id="NF033665">
    <property type="entry name" value="PACE_efflu_PCE"/>
    <property type="match status" value="1"/>
</dbReference>
<reference evidence="3 4" key="1">
    <citation type="submission" date="2021-08" db="EMBL/GenBank/DDBJ databases">
        <title>complete genome sequencing of Deefgea sp. D25.</title>
        <authorList>
            <person name="Bae J.-W."/>
            <person name="Gim D.-H."/>
        </authorList>
    </citation>
    <scope>NUCLEOTIDE SEQUENCE [LARGE SCALE GENOMIC DNA]</scope>
    <source>
        <strain evidence="3 4">D25</strain>
    </source>
</reference>
<accession>A0ABX8Z7F0</accession>
<proteinExistence type="predicted"/>
<evidence type="ECO:0000256" key="1">
    <source>
        <dbReference type="SAM" id="Phobius"/>
    </source>
</evidence>
<name>A0ABX8Z7F0_9NEIS</name>
<feature type="transmembrane region" description="Helical" evidence="1">
    <location>
        <begin position="114"/>
        <end position="136"/>
    </location>
</feature>
<dbReference type="EMBL" id="CP081150">
    <property type="protein sequence ID" value="QZA78498.1"/>
    <property type="molecule type" value="Genomic_DNA"/>
</dbReference>
<feature type="domain" description="Chlorhexidine efflux transporter" evidence="2">
    <location>
        <begin position="79"/>
        <end position="141"/>
    </location>
</feature>
<keyword evidence="1" id="KW-0812">Transmembrane</keyword>
<dbReference type="NCBIfam" id="NF033664">
    <property type="entry name" value="PACE_transport"/>
    <property type="match status" value="1"/>
</dbReference>
<evidence type="ECO:0000313" key="4">
    <source>
        <dbReference type="Proteomes" id="UP000825679"/>
    </source>
</evidence>
<evidence type="ECO:0000259" key="2">
    <source>
        <dbReference type="Pfam" id="PF05232"/>
    </source>
</evidence>
<sequence length="152" mass="17426">MKSATNTLPAKTLKERFMHALLFEIGGIALATPLAAWAMGSSVSHVGVLAAMLATTAMLWNMVFNFGFEIIERRRQWQRTPRIRALHAVSFETGFIAFALPLTMWWMGIGIWEALLLDLGFFLFFLPYTYVYNWAYDAARAYYFRRLQLASV</sequence>
<keyword evidence="4" id="KW-1185">Reference proteome</keyword>
<keyword evidence="1" id="KW-1133">Transmembrane helix</keyword>
<dbReference type="Proteomes" id="UP000825679">
    <property type="component" value="Chromosome"/>
</dbReference>
<gene>
    <name evidence="3" type="ORF">K4H28_03520</name>
</gene>
<feature type="transmembrane region" description="Helical" evidence="1">
    <location>
        <begin position="21"/>
        <end position="40"/>
    </location>
</feature>
<feature type="domain" description="Chlorhexidine efflux transporter" evidence="2">
    <location>
        <begin position="11"/>
        <end position="74"/>
    </location>
</feature>